<dbReference type="Proteomes" id="UP001253848">
    <property type="component" value="Unassembled WGS sequence"/>
</dbReference>
<comment type="caution">
    <text evidence="2">The sequence shown here is derived from an EMBL/GenBank/DDBJ whole genome shotgun (WGS) entry which is preliminary data.</text>
</comment>
<keyword evidence="1" id="KW-0732">Signal</keyword>
<evidence type="ECO:0000256" key="1">
    <source>
        <dbReference type="SAM" id="SignalP"/>
    </source>
</evidence>
<dbReference type="EMBL" id="JAVRHN010000010">
    <property type="protein sequence ID" value="MDT0687401.1"/>
    <property type="molecule type" value="Genomic_DNA"/>
</dbReference>
<proteinExistence type="predicted"/>
<dbReference type="RefSeq" id="WP_311500683.1">
    <property type="nucleotide sequence ID" value="NZ_JAVRHN010000010.1"/>
</dbReference>
<gene>
    <name evidence="2" type="ORF">RM541_13600</name>
</gene>
<sequence length="328" mass="36113">MKNNKLSIQTSLILSCIVLSATSLFAQNQENETPVSGMPFDPYPSQVVVTEVRHFDNMSWKIAAAGGTFYFENGETDGKTGFSSAFDQAGNDWIGNDADKGYNLSPRGNGKHEYRGWPNFGNGNFDHPQLPSGTSTRWVDENGEDVAFGPDGVLKGQHLRMRSANETYELEYHFFPSHVAIKVIKAEDAYAFLYEGPIGGEMEGPDVDKWYFKDGTENGQLCSASECFSPFIYFLDTDPKDTQVFYMGVDNQTEGVGGESYVQADNMVVVSYGRVGTWPNDNRSLTGTEAISVFGFHSKDAGHDDISNFIEARLADPFTAADPEGVKP</sequence>
<name>A0ABU3DUK4_9FLAO</name>
<reference evidence="2 3" key="1">
    <citation type="submission" date="2023-09" db="EMBL/GenBank/DDBJ databases">
        <authorList>
            <person name="Rey-Velasco X."/>
        </authorList>
    </citation>
    <scope>NUCLEOTIDE SEQUENCE [LARGE SCALE GENOMIC DNA]</scope>
    <source>
        <strain evidence="2 3">F225</strain>
    </source>
</reference>
<feature type="signal peptide" evidence="1">
    <location>
        <begin position="1"/>
        <end position="26"/>
    </location>
</feature>
<evidence type="ECO:0000313" key="3">
    <source>
        <dbReference type="Proteomes" id="UP001253848"/>
    </source>
</evidence>
<accession>A0ABU3DUK4</accession>
<feature type="chain" id="PRO_5047219231" evidence="1">
    <location>
        <begin position="27"/>
        <end position="328"/>
    </location>
</feature>
<dbReference type="PROSITE" id="PS51257">
    <property type="entry name" value="PROKAR_LIPOPROTEIN"/>
    <property type="match status" value="1"/>
</dbReference>
<evidence type="ECO:0000313" key="2">
    <source>
        <dbReference type="EMBL" id="MDT0687401.1"/>
    </source>
</evidence>
<protein>
    <submittedName>
        <fullName evidence="2">Uncharacterized protein</fullName>
    </submittedName>
</protein>
<organism evidence="2 3">
    <name type="scientific">Autumnicola psychrophila</name>
    <dbReference type="NCBI Taxonomy" id="3075592"/>
    <lineage>
        <taxon>Bacteria</taxon>
        <taxon>Pseudomonadati</taxon>
        <taxon>Bacteroidota</taxon>
        <taxon>Flavobacteriia</taxon>
        <taxon>Flavobacteriales</taxon>
        <taxon>Flavobacteriaceae</taxon>
        <taxon>Autumnicola</taxon>
    </lineage>
</organism>
<keyword evidence="3" id="KW-1185">Reference proteome</keyword>